<protein>
    <submittedName>
        <fullName evidence="2">Uncharacterized protein</fullName>
    </submittedName>
</protein>
<sequence>MPLNDSNNNLEKARLLRVAKAKTTSEPCRRERVRNQTGKRDSEQRDYLPREKPRGSEKRRDGGEGPRVVGEMDGRWLHWVLGVQTYEAEGPRLRSSPLRGHNSEEMERWEACGACVAQRNTWSP</sequence>
<comment type="caution">
    <text evidence="2">The sequence shown here is derived from an EMBL/GenBank/DDBJ whole genome shotgun (WGS) entry which is preliminary data.</text>
</comment>
<gene>
    <name evidence="2" type="ORF">B296_00005416</name>
</gene>
<evidence type="ECO:0000256" key="1">
    <source>
        <dbReference type="SAM" id="MobiDB-lite"/>
    </source>
</evidence>
<name>A0A427BAX8_ENSVE</name>
<dbReference type="Proteomes" id="UP000287651">
    <property type="component" value="Unassembled WGS sequence"/>
</dbReference>
<evidence type="ECO:0000313" key="3">
    <source>
        <dbReference type="Proteomes" id="UP000287651"/>
    </source>
</evidence>
<evidence type="ECO:0000313" key="2">
    <source>
        <dbReference type="EMBL" id="RRT85593.1"/>
    </source>
</evidence>
<feature type="region of interest" description="Disordered" evidence="1">
    <location>
        <begin position="18"/>
        <end position="70"/>
    </location>
</feature>
<accession>A0A427BAX8</accession>
<reference evidence="2 3" key="1">
    <citation type="journal article" date="2014" name="Agronomy (Basel)">
        <title>A Draft Genome Sequence for Ensete ventricosum, the Drought-Tolerant Tree Against Hunger.</title>
        <authorList>
            <person name="Harrison J."/>
            <person name="Moore K.A."/>
            <person name="Paszkiewicz K."/>
            <person name="Jones T."/>
            <person name="Grant M."/>
            <person name="Ambacheew D."/>
            <person name="Muzemil S."/>
            <person name="Studholme D.J."/>
        </authorList>
    </citation>
    <scope>NUCLEOTIDE SEQUENCE [LARGE SCALE GENOMIC DNA]</scope>
</reference>
<dbReference type="AlphaFoldDB" id="A0A427BAX8"/>
<proteinExistence type="predicted"/>
<dbReference type="EMBL" id="AMZH03000091">
    <property type="protein sequence ID" value="RRT85593.1"/>
    <property type="molecule type" value="Genomic_DNA"/>
</dbReference>
<organism evidence="2 3">
    <name type="scientific">Ensete ventricosum</name>
    <name type="common">Abyssinian banana</name>
    <name type="synonym">Musa ensete</name>
    <dbReference type="NCBI Taxonomy" id="4639"/>
    <lineage>
        <taxon>Eukaryota</taxon>
        <taxon>Viridiplantae</taxon>
        <taxon>Streptophyta</taxon>
        <taxon>Embryophyta</taxon>
        <taxon>Tracheophyta</taxon>
        <taxon>Spermatophyta</taxon>
        <taxon>Magnoliopsida</taxon>
        <taxon>Liliopsida</taxon>
        <taxon>Zingiberales</taxon>
        <taxon>Musaceae</taxon>
        <taxon>Ensete</taxon>
    </lineage>
</organism>
<feature type="compositionally biased region" description="Basic and acidic residues" evidence="1">
    <location>
        <begin position="27"/>
        <end position="70"/>
    </location>
</feature>